<dbReference type="OrthoDB" id="10581623at2759"/>
<protein>
    <submittedName>
        <fullName evidence="2">Uncharacterized protein</fullName>
    </submittedName>
</protein>
<dbReference type="AlphaFoldDB" id="A0A7R9QJI7"/>
<sequence>MGSIDGIIDYTLTLTLSPIITFSATDHNSNALTLISRDQTLGHILQAIESMGMSSKRLREDIDEEEDNGKRLCRSHTYDSHSVTQRSGDQTVGANDGNNGAKKCFNCVQQKRDKEMIS</sequence>
<accession>A0A7R9QJI7</accession>
<organism evidence="2">
    <name type="scientific">Medioppia subpectinata</name>
    <dbReference type="NCBI Taxonomy" id="1979941"/>
    <lineage>
        <taxon>Eukaryota</taxon>
        <taxon>Metazoa</taxon>
        <taxon>Ecdysozoa</taxon>
        <taxon>Arthropoda</taxon>
        <taxon>Chelicerata</taxon>
        <taxon>Arachnida</taxon>
        <taxon>Acari</taxon>
        <taxon>Acariformes</taxon>
        <taxon>Sarcoptiformes</taxon>
        <taxon>Oribatida</taxon>
        <taxon>Brachypylina</taxon>
        <taxon>Oppioidea</taxon>
        <taxon>Oppiidae</taxon>
        <taxon>Medioppia</taxon>
    </lineage>
</organism>
<feature type="region of interest" description="Disordered" evidence="1">
    <location>
        <begin position="60"/>
        <end position="102"/>
    </location>
</feature>
<feature type="compositionally biased region" description="Polar residues" evidence="1">
    <location>
        <begin position="80"/>
        <end position="98"/>
    </location>
</feature>
<gene>
    <name evidence="2" type="ORF">OSB1V03_LOCUS21311</name>
</gene>
<proteinExistence type="predicted"/>
<evidence type="ECO:0000313" key="3">
    <source>
        <dbReference type="Proteomes" id="UP000759131"/>
    </source>
</evidence>
<dbReference type="EMBL" id="OC893583">
    <property type="protein sequence ID" value="CAD7647169.1"/>
    <property type="molecule type" value="Genomic_DNA"/>
</dbReference>
<dbReference type="Proteomes" id="UP000759131">
    <property type="component" value="Unassembled WGS sequence"/>
</dbReference>
<dbReference type="EMBL" id="CAJPIZ010039008">
    <property type="protein sequence ID" value="CAG2121365.1"/>
    <property type="molecule type" value="Genomic_DNA"/>
</dbReference>
<keyword evidence="3" id="KW-1185">Reference proteome</keyword>
<feature type="non-terminal residue" evidence="2">
    <location>
        <position position="118"/>
    </location>
</feature>
<evidence type="ECO:0000256" key="1">
    <source>
        <dbReference type="SAM" id="MobiDB-lite"/>
    </source>
</evidence>
<evidence type="ECO:0000313" key="2">
    <source>
        <dbReference type="EMBL" id="CAD7647169.1"/>
    </source>
</evidence>
<name>A0A7R9QJI7_9ACAR</name>
<reference evidence="2" key="1">
    <citation type="submission" date="2020-11" db="EMBL/GenBank/DDBJ databases">
        <authorList>
            <person name="Tran Van P."/>
        </authorList>
    </citation>
    <scope>NUCLEOTIDE SEQUENCE</scope>
</reference>